<evidence type="ECO:0000256" key="12">
    <source>
        <dbReference type="PROSITE-ProRule" id="PRU01077"/>
    </source>
</evidence>
<evidence type="ECO:0000256" key="7">
    <source>
        <dbReference type="ARBA" id="ARBA00023054"/>
    </source>
</evidence>
<keyword evidence="8" id="KW-0472">Membrane</keyword>
<dbReference type="FunFam" id="1.20.1270.60:FF:000009">
    <property type="entry name" value="Protein kinase C and casein kinase substrate in neurons 2"/>
    <property type="match status" value="1"/>
</dbReference>
<dbReference type="Pfam" id="PF00611">
    <property type="entry name" value="FCH"/>
    <property type="match status" value="1"/>
</dbReference>
<evidence type="ECO:0000256" key="1">
    <source>
        <dbReference type="ARBA" id="ARBA00004413"/>
    </source>
</evidence>
<dbReference type="InterPro" id="IPR031160">
    <property type="entry name" value="F_BAR_dom"/>
</dbReference>
<dbReference type="PRINTS" id="PR00452">
    <property type="entry name" value="SH3DOMAIN"/>
</dbReference>
<keyword evidence="5" id="KW-0963">Cytoplasm</keyword>
<evidence type="ECO:0000256" key="8">
    <source>
        <dbReference type="ARBA" id="ARBA00023136"/>
    </source>
</evidence>
<evidence type="ECO:0000256" key="9">
    <source>
        <dbReference type="ARBA" id="ARBA00055545"/>
    </source>
</evidence>
<comment type="subcellular location">
    <subcellularLocation>
        <location evidence="1">Cell membrane</location>
        <topology evidence="1">Peripheral membrane protein</topology>
        <orientation evidence="1">Cytoplasmic side</orientation>
    </subcellularLocation>
    <subcellularLocation>
        <location evidence="2">Cytoplasm</location>
    </subcellularLocation>
</comment>
<dbReference type="InterPro" id="IPR036028">
    <property type="entry name" value="SH3-like_dom_sf"/>
</dbReference>
<dbReference type="PROSITE" id="PS50002">
    <property type="entry name" value="SH3"/>
    <property type="match status" value="1"/>
</dbReference>
<comment type="function">
    <text evidence="9">Plays a role in endocytosis and regulates internalization of plasma membrane proteins. Overexpression impairs internalization of SLC2A1/GLUT1 and TRPV4 and increases the levels of SLC2A1/GLUT1 and TRPV4 at the cell membrane. Inhibits the TRPV4 calcium channel activity.</text>
</comment>
<evidence type="ECO:0000256" key="2">
    <source>
        <dbReference type="ARBA" id="ARBA00004496"/>
    </source>
</evidence>
<dbReference type="Gene3D" id="1.20.1270.60">
    <property type="entry name" value="Arfaptin homology (AH) domain/BAR domain"/>
    <property type="match status" value="1"/>
</dbReference>
<dbReference type="PANTHER" id="PTHR23065:SF18">
    <property type="entry name" value="PROTEIN KINASE C AND CASEIN KINASE SUBSTRATE IN NEURONS PROTEIN 3"/>
    <property type="match status" value="1"/>
</dbReference>
<dbReference type="SMART" id="SM00326">
    <property type="entry name" value="SH3"/>
    <property type="match status" value="1"/>
</dbReference>
<dbReference type="Gene3D" id="2.30.30.40">
    <property type="entry name" value="SH3 Domains"/>
    <property type="match status" value="1"/>
</dbReference>
<keyword evidence="4" id="KW-1003">Cell membrane</keyword>
<dbReference type="GO" id="GO:0007010">
    <property type="term" value="P:cytoskeleton organization"/>
    <property type="evidence" value="ECO:0007669"/>
    <property type="project" value="TreeGrafter"/>
</dbReference>
<dbReference type="GO" id="GO:0014028">
    <property type="term" value="P:notochord formation"/>
    <property type="evidence" value="ECO:0007669"/>
    <property type="project" value="Ensembl"/>
</dbReference>
<sequence>MEFKFEDVCGLTHKPWVMGAASSPGNYKRTVKRIDDGHRLCNELVTCFQERAKIEKHYALQLSDWAKRWRVVVEKGPQYGTLEKAWHAFMQAADRLSELHMELREQLAGEDSEKVRSWQKEAFHKQMMGGFRETKDADDGFRKAQKPWVRKLKEVESTKKSYHQARKEEWTAANREAHAKADPTKSQEEVRKYTTRVERCNQDTEKVKERYSKALEELNRCNPRYMEDMEQVFDLTQEAERKRLCFFKDVLLDIHTHLDLSSKDSFKALYQDLGQTIRAANETEDLRWWRNTHGPGMSMNWPQFEEWSPEASRSISKRMHSGNSEENVVTLTNIVSSAGDNDTVDMMLEFMVKDYSSDWSDDESPKKVAVNGVGEEEEEQVEGVRVKALYDYTGQEADELSFKAGEELLKLGEEDEQGWCKGQLSNGQIGLYPANYVHVIAS</sequence>
<dbReference type="Ensembl" id="ENSMZET00005020865.1">
    <property type="protein sequence ID" value="ENSMZEP00005020213.1"/>
    <property type="gene ID" value="ENSMZEG00005015162.1"/>
</dbReference>
<dbReference type="SUPFAM" id="SSF50044">
    <property type="entry name" value="SH3-domain"/>
    <property type="match status" value="1"/>
</dbReference>
<accession>A0A3P9CD59</accession>
<reference evidence="15 16" key="1">
    <citation type="journal article" date="2014" name="Nature">
        <title>The genomic substrate for adaptive radiation in African cichlid fish.</title>
        <authorList>
            <person name="Brawand D."/>
            <person name="Wagner C.E."/>
            <person name="Li Y.I."/>
            <person name="Malinsky M."/>
            <person name="Keller I."/>
            <person name="Fan S."/>
            <person name="Simakov O."/>
            <person name="Ng A.Y."/>
            <person name="Lim Z.W."/>
            <person name="Bezault E."/>
            <person name="Turner-Maier J."/>
            <person name="Johnson J."/>
            <person name="Alcazar R."/>
            <person name="Noh H.J."/>
            <person name="Russell P."/>
            <person name="Aken B."/>
            <person name="Alfoldi J."/>
            <person name="Amemiya C."/>
            <person name="Azzouzi N."/>
            <person name="Baroiller J.F."/>
            <person name="Barloy-Hubler F."/>
            <person name="Berlin A."/>
            <person name="Bloomquist R."/>
            <person name="Carleton K.L."/>
            <person name="Conte M.A."/>
            <person name="D'Cotta H."/>
            <person name="Eshel O."/>
            <person name="Gaffney L."/>
            <person name="Galibert F."/>
            <person name="Gante H.F."/>
            <person name="Gnerre S."/>
            <person name="Greuter L."/>
            <person name="Guyon R."/>
            <person name="Haddad N.S."/>
            <person name="Haerty W."/>
            <person name="Harris R.M."/>
            <person name="Hofmann H.A."/>
            <person name="Hourlier T."/>
            <person name="Hulata G."/>
            <person name="Jaffe D.B."/>
            <person name="Lara M."/>
            <person name="Lee A.P."/>
            <person name="MacCallum I."/>
            <person name="Mwaiko S."/>
            <person name="Nikaido M."/>
            <person name="Nishihara H."/>
            <person name="Ozouf-Costaz C."/>
            <person name="Penman D.J."/>
            <person name="Przybylski D."/>
            <person name="Rakotomanga M."/>
            <person name="Renn S.C.P."/>
            <person name="Ribeiro F.J."/>
            <person name="Ron M."/>
            <person name="Salzburger W."/>
            <person name="Sanchez-Pulido L."/>
            <person name="Santos M.E."/>
            <person name="Searle S."/>
            <person name="Sharpe T."/>
            <person name="Swofford R."/>
            <person name="Tan F.J."/>
            <person name="Williams L."/>
            <person name="Young S."/>
            <person name="Yin S."/>
            <person name="Okada N."/>
            <person name="Kocher T.D."/>
            <person name="Miska E.A."/>
            <person name="Lander E.S."/>
            <person name="Venkatesh B."/>
            <person name="Fernald R.D."/>
            <person name="Meyer A."/>
            <person name="Ponting C.P."/>
            <person name="Streelman J.T."/>
            <person name="Lindblad-Toh K."/>
            <person name="Seehausen O."/>
            <person name="Di Palma F."/>
        </authorList>
    </citation>
    <scope>NUCLEOTIDE SEQUENCE</scope>
</reference>
<keyword evidence="3 11" id="KW-0728">SH3 domain</keyword>
<proteinExistence type="predicted"/>
<name>A0A3P9CD59_9CICH</name>
<dbReference type="InterPro" id="IPR001452">
    <property type="entry name" value="SH3_domain"/>
</dbReference>
<protein>
    <submittedName>
        <fullName evidence="15">Protein kinase C and casein kinase substrate in neurons 3</fullName>
    </submittedName>
</protein>
<evidence type="ECO:0000256" key="3">
    <source>
        <dbReference type="ARBA" id="ARBA00022443"/>
    </source>
</evidence>
<evidence type="ECO:0000256" key="11">
    <source>
        <dbReference type="PROSITE-ProRule" id="PRU00192"/>
    </source>
</evidence>
<feature type="domain" description="SH3" evidence="13">
    <location>
        <begin position="381"/>
        <end position="442"/>
    </location>
</feature>
<evidence type="ECO:0000256" key="6">
    <source>
        <dbReference type="ARBA" id="ARBA00022553"/>
    </source>
</evidence>
<dbReference type="GO" id="GO:0005768">
    <property type="term" value="C:endosome"/>
    <property type="evidence" value="ECO:0007669"/>
    <property type="project" value="TreeGrafter"/>
</dbReference>
<dbReference type="InterPro" id="IPR027267">
    <property type="entry name" value="AH/BAR_dom_sf"/>
</dbReference>
<dbReference type="GO" id="GO:0097320">
    <property type="term" value="P:plasma membrane tubulation"/>
    <property type="evidence" value="ECO:0007669"/>
    <property type="project" value="TreeGrafter"/>
</dbReference>
<keyword evidence="6" id="KW-0597">Phosphoprotein</keyword>
<keyword evidence="7 12" id="KW-0175">Coiled coil</keyword>
<dbReference type="PROSITE" id="PS51741">
    <property type="entry name" value="F_BAR"/>
    <property type="match status" value="1"/>
</dbReference>
<organism evidence="15 16">
    <name type="scientific">Maylandia zebra</name>
    <name type="common">zebra mbuna</name>
    <dbReference type="NCBI Taxonomy" id="106582"/>
    <lineage>
        <taxon>Eukaryota</taxon>
        <taxon>Metazoa</taxon>
        <taxon>Chordata</taxon>
        <taxon>Craniata</taxon>
        <taxon>Vertebrata</taxon>
        <taxon>Euteleostomi</taxon>
        <taxon>Actinopterygii</taxon>
        <taxon>Neopterygii</taxon>
        <taxon>Teleostei</taxon>
        <taxon>Neoteleostei</taxon>
        <taxon>Acanthomorphata</taxon>
        <taxon>Ovalentaria</taxon>
        <taxon>Cichlomorphae</taxon>
        <taxon>Cichliformes</taxon>
        <taxon>Cichlidae</taxon>
        <taxon>African cichlids</taxon>
        <taxon>Pseudocrenilabrinae</taxon>
        <taxon>Haplochromini</taxon>
        <taxon>Maylandia</taxon>
        <taxon>Maylandia zebra complex</taxon>
    </lineage>
</organism>
<dbReference type="GO" id="GO:0030100">
    <property type="term" value="P:regulation of endocytosis"/>
    <property type="evidence" value="ECO:0007669"/>
    <property type="project" value="TreeGrafter"/>
</dbReference>
<dbReference type="GO" id="GO:0005543">
    <property type="term" value="F:phospholipid binding"/>
    <property type="evidence" value="ECO:0007669"/>
    <property type="project" value="TreeGrafter"/>
</dbReference>
<dbReference type="GeneTree" id="ENSGT00950000182973"/>
<evidence type="ECO:0000256" key="10">
    <source>
        <dbReference type="ARBA" id="ARBA00064966"/>
    </source>
</evidence>
<feature type="domain" description="F-BAR" evidence="14">
    <location>
        <begin position="15"/>
        <end position="285"/>
    </location>
</feature>
<reference evidence="15" key="3">
    <citation type="submission" date="2025-09" db="UniProtKB">
        <authorList>
            <consortium name="Ensembl"/>
        </authorList>
    </citation>
    <scope>IDENTIFICATION</scope>
</reference>
<keyword evidence="16" id="KW-1185">Reference proteome</keyword>
<dbReference type="SUPFAM" id="SSF103657">
    <property type="entry name" value="BAR/IMD domain-like"/>
    <property type="match status" value="1"/>
</dbReference>
<dbReference type="Proteomes" id="UP000265160">
    <property type="component" value="LG1"/>
</dbReference>
<dbReference type="AlphaFoldDB" id="A0A3P9CD59"/>
<evidence type="ECO:0000259" key="13">
    <source>
        <dbReference type="PROSITE" id="PS50002"/>
    </source>
</evidence>
<comment type="subunit">
    <text evidence="10">Homodimer. May form heterooligomers with other PACSINs. Interacts (via SH3 domain) with DNM1, SYNJ1 and WASL. Interacts with TRPV4.</text>
</comment>
<dbReference type="GO" id="GO:0060034">
    <property type="term" value="P:notochord cell differentiation"/>
    <property type="evidence" value="ECO:0007669"/>
    <property type="project" value="Ensembl"/>
</dbReference>
<evidence type="ECO:0000256" key="4">
    <source>
        <dbReference type="ARBA" id="ARBA00022475"/>
    </source>
</evidence>
<evidence type="ECO:0000259" key="14">
    <source>
        <dbReference type="PROSITE" id="PS51741"/>
    </source>
</evidence>
<evidence type="ECO:0000313" key="15">
    <source>
        <dbReference type="Ensembl" id="ENSMZEP00005020213.1"/>
    </source>
</evidence>
<dbReference type="InterPro" id="IPR001060">
    <property type="entry name" value="FCH_dom"/>
</dbReference>
<evidence type="ECO:0000313" key="16">
    <source>
        <dbReference type="Proteomes" id="UP000265160"/>
    </source>
</evidence>
<reference evidence="15" key="2">
    <citation type="submission" date="2025-08" db="UniProtKB">
        <authorList>
            <consortium name="Ensembl"/>
        </authorList>
    </citation>
    <scope>IDENTIFICATION</scope>
</reference>
<dbReference type="FunFam" id="2.30.30.40:FF:000014">
    <property type="entry name" value="Kinase C and casein kinase substrate in neurons protein"/>
    <property type="match status" value="1"/>
</dbReference>
<evidence type="ECO:0000256" key="5">
    <source>
        <dbReference type="ARBA" id="ARBA00022490"/>
    </source>
</evidence>
<dbReference type="Pfam" id="PF14604">
    <property type="entry name" value="SH3_9"/>
    <property type="match status" value="1"/>
</dbReference>
<dbReference type="PANTHER" id="PTHR23065">
    <property type="entry name" value="PROLINE-SERINE-THREONINE PHOSPHATASE INTERACTING PROTEIN 1"/>
    <property type="match status" value="1"/>
</dbReference>
<dbReference type="GO" id="GO:0005886">
    <property type="term" value="C:plasma membrane"/>
    <property type="evidence" value="ECO:0007669"/>
    <property type="project" value="UniProtKB-SubCell"/>
</dbReference>
<dbReference type="SMART" id="SM00055">
    <property type="entry name" value="FCH"/>
    <property type="match status" value="1"/>
</dbReference>